<keyword evidence="1" id="KW-0805">Transcription regulation</keyword>
<dbReference type="InterPro" id="IPR029016">
    <property type="entry name" value="GAF-like_dom_sf"/>
</dbReference>
<dbReference type="PROSITE" id="PS51077">
    <property type="entry name" value="HTH_ICLR"/>
    <property type="match status" value="1"/>
</dbReference>
<evidence type="ECO:0000256" key="1">
    <source>
        <dbReference type="ARBA" id="ARBA00023015"/>
    </source>
</evidence>
<dbReference type="Proteomes" id="UP001589810">
    <property type="component" value="Unassembled WGS sequence"/>
</dbReference>
<dbReference type="InterPro" id="IPR005471">
    <property type="entry name" value="Tscrpt_reg_IclR_N"/>
</dbReference>
<evidence type="ECO:0000259" key="4">
    <source>
        <dbReference type="PROSITE" id="PS51077"/>
    </source>
</evidence>
<sequence length="245" mass="25705">MAPKSGEDDRQGIQSVEIAMTVLGAIERGRGPMSLSQIAAGADMATSKAHRYLVSLSRAGLVAQARSSGLYDLGPAARRLGVESLRRMDEVGLASEYLPELRDRTSHAVNLAVWGDHGPVLVRWEYGVHPLPITIRIGATMPLTTSSVGLVFLAHLPSALTAPLLTPGFDAATARRTVLDNGFAHTSEAMIPGVTSLAAVVLTASLPLAVALALPSRTDADELKAITADLVETTRRMSAELGGGH</sequence>
<dbReference type="InterPro" id="IPR036390">
    <property type="entry name" value="WH_DNA-bd_sf"/>
</dbReference>
<keyword evidence="3" id="KW-0804">Transcription</keyword>
<organism evidence="6 7">
    <name type="scientific">Kutzneria chonburiensis</name>
    <dbReference type="NCBI Taxonomy" id="1483604"/>
    <lineage>
        <taxon>Bacteria</taxon>
        <taxon>Bacillati</taxon>
        <taxon>Actinomycetota</taxon>
        <taxon>Actinomycetes</taxon>
        <taxon>Pseudonocardiales</taxon>
        <taxon>Pseudonocardiaceae</taxon>
        <taxon>Kutzneria</taxon>
    </lineage>
</organism>
<dbReference type="EMBL" id="JBHLUD010000002">
    <property type="protein sequence ID" value="MFC0541418.1"/>
    <property type="molecule type" value="Genomic_DNA"/>
</dbReference>
<dbReference type="RefSeq" id="WP_273942575.1">
    <property type="nucleotide sequence ID" value="NZ_CP097263.1"/>
</dbReference>
<keyword evidence="7" id="KW-1185">Reference proteome</keyword>
<dbReference type="SUPFAM" id="SSF55781">
    <property type="entry name" value="GAF domain-like"/>
    <property type="match status" value="1"/>
</dbReference>
<dbReference type="PANTHER" id="PTHR30136">
    <property type="entry name" value="HELIX-TURN-HELIX TRANSCRIPTIONAL REGULATOR, ICLR FAMILY"/>
    <property type="match status" value="1"/>
</dbReference>
<dbReference type="InterPro" id="IPR050707">
    <property type="entry name" value="HTH_MetabolicPath_Reg"/>
</dbReference>
<evidence type="ECO:0000313" key="6">
    <source>
        <dbReference type="EMBL" id="MFC0541418.1"/>
    </source>
</evidence>
<dbReference type="InterPro" id="IPR014757">
    <property type="entry name" value="Tscrpt_reg_IclR_C"/>
</dbReference>
<gene>
    <name evidence="6" type="ORF">ACFFH7_07980</name>
</gene>
<accession>A0ABV6MM87</accession>
<dbReference type="PANTHER" id="PTHR30136:SF8">
    <property type="entry name" value="TRANSCRIPTIONAL REGULATORY PROTEIN"/>
    <property type="match status" value="1"/>
</dbReference>
<proteinExistence type="predicted"/>
<dbReference type="Gene3D" id="3.30.450.40">
    <property type="match status" value="1"/>
</dbReference>
<keyword evidence="2" id="KW-0238">DNA-binding</keyword>
<feature type="domain" description="HTH iclR-type" evidence="4">
    <location>
        <begin position="13"/>
        <end position="75"/>
    </location>
</feature>
<dbReference type="Pfam" id="PF09339">
    <property type="entry name" value="HTH_IclR"/>
    <property type="match status" value="1"/>
</dbReference>
<feature type="domain" description="IclR-ED" evidence="5">
    <location>
        <begin position="76"/>
        <end position="243"/>
    </location>
</feature>
<dbReference type="PROSITE" id="PS51078">
    <property type="entry name" value="ICLR_ED"/>
    <property type="match status" value="1"/>
</dbReference>
<dbReference type="InterPro" id="IPR036388">
    <property type="entry name" value="WH-like_DNA-bd_sf"/>
</dbReference>
<evidence type="ECO:0000313" key="7">
    <source>
        <dbReference type="Proteomes" id="UP001589810"/>
    </source>
</evidence>
<evidence type="ECO:0000259" key="5">
    <source>
        <dbReference type="PROSITE" id="PS51078"/>
    </source>
</evidence>
<evidence type="ECO:0000256" key="3">
    <source>
        <dbReference type="ARBA" id="ARBA00023163"/>
    </source>
</evidence>
<dbReference type="SMART" id="SM00346">
    <property type="entry name" value="HTH_ICLR"/>
    <property type="match status" value="1"/>
</dbReference>
<protein>
    <submittedName>
        <fullName evidence="6">IclR family transcriptional regulator</fullName>
    </submittedName>
</protein>
<dbReference type="Gene3D" id="1.10.10.10">
    <property type="entry name" value="Winged helix-like DNA-binding domain superfamily/Winged helix DNA-binding domain"/>
    <property type="match status" value="1"/>
</dbReference>
<evidence type="ECO:0000256" key="2">
    <source>
        <dbReference type="ARBA" id="ARBA00023125"/>
    </source>
</evidence>
<dbReference type="SUPFAM" id="SSF46785">
    <property type="entry name" value="Winged helix' DNA-binding domain"/>
    <property type="match status" value="1"/>
</dbReference>
<comment type="caution">
    <text evidence="6">The sequence shown here is derived from an EMBL/GenBank/DDBJ whole genome shotgun (WGS) entry which is preliminary data.</text>
</comment>
<name>A0ABV6MM87_9PSEU</name>
<reference evidence="6 7" key="1">
    <citation type="submission" date="2024-09" db="EMBL/GenBank/DDBJ databases">
        <authorList>
            <person name="Sun Q."/>
            <person name="Mori K."/>
        </authorList>
    </citation>
    <scope>NUCLEOTIDE SEQUENCE [LARGE SCALE GENOMIC DNA]</scope>
    <source>
        <strain evidence="6 7">TBRC 1432</strain>
    </source>
</reference>